<name>A0A840YNG1_9SPHN</name>
<gene>
    <name evidence="3" type="ORF">FHT02_000567</name>
</gene>
<keyword evidence="2" id="KW-0812">Transmembrane</keyword>
<evidence type="ECO:0000313" key="3">
    <source>
        <dbReference type="EMBL" id="MBB5709361.1"/>
    </source>
</evidence>
<comment type="caution">
    <text evidence="3">The sequence shown here is derived from an EMBL/GenBank/DDBJ whole genome shotgun (WGS) entry which is preliminary data.</text>
</comment>
<reference evidence="3 4" key="1">
    <citation type="submission" date="2020-08" db="EMBL/GenBank/DDBJ databases">
        <title>Genomic Encyclopedia of Type Strains, Phase IV (KMG-IV): sequencing the most valuable type-strain genomes for metagenomic binning, comparative biology and taxonomic classification.</title>
        <authorList>
            <person name="Goeker M."/>
        </authorList>
    </citation>
    <scope>NUCLEOTIDE SEQUENCE [LARGE SCALE GENOMIC DNA]</scope>
    <source>
        <strain evidence="3 4">DSM 26736</strain>
    </source>
</reference>
<proteinExistence type="predicted"/>
<protein>
    <submittedName>
        <fullName evidence="3">Cation transport ATPase</fullName>
    </submittedName>
</protein>
<evidence type="ECO:0000256" key="1">
    <source>
        <dbReference type="SAM" id="MobiDB-lite"/>
    </source>
</evidence>
<sequence>MTRVILPKLSDHASEIATLVVIAIGVMVLAGLGQSHATDTKPFDPSAYLVVLTLIVGAIKERWTQRSVDRMGQQLGASQPPSDGPSGTPKDPVNVKEAQP</sequence>
<dbReference type="Proteomes" id="UP000527143">
    <property type="component" value="Unassembled WGS sequence"/>
</dbReference>
<dbReference type="AlphaFoldDB" id="A0A840YNG1"/>
<evidence type="ECO:0000313" key="4">
    <source>
        <dbReference type="Proteomes" id="UP000527143"/>
    </source>
</evidence>
<accession>A0A840YNG1</accession>
<feature type="region of interest" description="Disordered" evidence="1">
    <location>
        <begin position="67"/>
        <end position="100"/>
    </location>
</feature>
<organism evidence="3 4">
    <name type="scientific">Sphingomonas xinjiangensis</name>
    <dbReference type="NCBI Taxonomy" id="643568"/>
    <lineage>
        <taxon>Bacteria</taxon>
        <taxon>Pseudomonadati</taxon>
        <taxon>Pseudomonadota</taxon>
        <taxon>Alphaproteobacteria</taxon>
        <taxon>Sphingomonadales</taxon>
        <taxon>Sphingomonadaceae</taxon>
        <taxon>Sphingomonas</taxon>
    </lineage>
</organism>
<dbReference type="RefSeq" id="WP_184083989.1">
    <property type="nucleotide sequence ID" value="NZ_JACIJF010000001.1"/>
</dbReference>
<dbReference type="EMBL" id="JACIJF010000001">
    <property type="protein sequence ID" value="MBB5709361.1"/>
    <property type="molecule type" value="Genomic_DNA"/>
</dbReference>
<keyword evidence="2" id="KW-1133">Transmembrane helix</keyword>
<keyword evidence="4" id="KW-1185">Reference proteome</keyword>
<keyword evidence="2" id="KW-0472">Membrane</keyword>
<feature type="transmembrane region" description="Helical" evidence="2">
    <location>
        <begin position="45"/>
        <end position="63"/>
    </location>
</feature>
<feature type="transmembrane region" description="Helical" evidence="2">
    <location>
        <begin position="12"/>
        <end position="33"/>
    </location>
</feature>
<evidence type="ECO:0000256" key="2">
    <source>
        <dbReference type="SAM" id="Phobius"/>
    </source>
</evidence>